<dbReference type="NCBIfam" id="TIGR02985">
    <property type="entry name" value="Sig70_bacteroi1"/>
    <property type="match status" value="1"/>
</dbReference>
<dbReference type="InterPro" id="IPR013249">
    <property type="entry name" value="RNA_pol_sigma70_r4_t2"/>
</dbReference>
<dbReference type="InterPro" id="IPR039425">
    <property type="entry name" value="RNA_pol_sigma-70-like"/>
</dbReference>
<name>A0A0J6CQM4_9BACT</name>
<dbReference type="InterPro" id="IPR014327">
    <property type="entry name" value="RNA_pol_sigma70_bacteroid"/>
</dbReference>
<dbReference type="SUPFAM" id="SSF88946">
    <property type="entry name" value="Sigma2 domain of RNA polymerase sigma factors"/>
    <property type="match status" value="1"/>
</dbReference>
<evidence type="ECO:0000256" key="1">
    <source>
        <dbReference type="ARBA" id="ARBA00010641"/>
    </source>
</evidence>
<keyword evidence="4" id="KW-0804">Transcription</keyword>
<comment type="similarity">
    <text evidence="1">Belongs to the sigma-70 factor family. ECF subfamily.</text>
</comment>
<organism evidence="7 8">
    <name type="scientific">Parabacteroides goldsteinii</name>
    <dbReference type="NCBI Taxonomy" id="328812"/>
    <lineage>
        <taxon>Bacteria</taxon>
        <taxon>Pseudomonadati</taxon>
        <taxon>Bacteroidota</taxon>
        <taxon>Bacteroidia</taxon>
        <taxon>Bacteroidales</taxon>
        <taxon>Tannerellaceae</taxon>
        <taxon>Parabacteroides</taxon>
    </lineage>
</organism>
<dbReference type="GeneID" id="69983075"/>
<evidence type="ECO:0000256" key="4">
    <source>
        <dbReference type="ARBA" id="ARBA00023163"/>
    </source>
</evidence>
<dbReference type="InterPro" id="IPR036388">
    <property type="entry name" value="WH-like_DNA-bd_sf"/>
</dbReference>
<dbReference type="InterPro" id="IPR013325">
    <property type="entry name" value="RNA_pol_sigma_r2"/>
</dbReference>
<evidence type="ECO:0000259" key="5">
    <source>
        <dbReference type="Pfam" id="PF04542"/>
    </source>
</evidence>
<accession>A0A0J6CQM4</accession>
<dbReference type="Gene3D" id="1.10.1740.10">
    <property type="match status" value="1"/>
</dbReference>
<dbReference type="Proteomes" id="UP000036166">
    <property type="component" value="Unassembled WGS sequence"/>
</dbReference>
<dbReference type="PATRIC" id="fig|328812.4.peg.2684"/>
<dbReference type="InterPro" id="IPR014284">
    <property type="entry name" value="RNA_pol_sigma-70_dom"/>
</dbReference>
<dbReference type="GO" id="GO:0003677">
    <property type="term" value="F:DNA binding"/>
    <property type="evidence" value="ECO:0007669"/>
    <property type="project" value="InterPro"/>
</dbReference>
<dbReference type="InterPro" id="IPR013324">
    <property type="entry name" value="RNA_pol_sigma_r3/r4-like"/>
</dbReference>
<evidence type="ECO:0000259" key="6">
    <source>
        <dbReference type="Pfam" id="PF08281"/>
    </source>
</evidence>
<comment type="caution">
    <text evidence="7">The sequence shown here is derived from an EMBL/GenBank/DDBJ whole genome shotgun (WGS) entry which is preliminary data.</text>
</comment>
<evidence type="ECO:0000313" key="8">
    <source>
        <dbReference type="Proteomes" id="UP000036166"/>
    </source>
</evidence>
<evidence type="ECO:0000313" key="7">
    <source>
        <dbReference type="EMBL" id="KMM35460.1"/>
    </source>
</evidence>
<protein>
    <submittedName>
        <fullName evidence="7">RNA polymerase sigma 70</fullName>
    </submittedName>
</protein>
<dbReference type="PANTHER" id="PTHR43133">
    <property type="entry name" value="RNA POLYMERASE ECF-TYPE SIGMA FACTO"/>
    <property type="match status" value="1"/>
</dbReference>
<reference evidence="7 8" key="1">
    <citation type="submission" date="2015-06" db="EMBL/GenBank/DDBJ databases">
        <title>Draft Genome Sequence of Parabacteroides goldsteinii with Putative Novel Metallo-Beta-Lactamases Isolated from a Blood Culture from a Human Patient.</title>
        <authorList>
            <person name="Krogh T.J."/>
            <person name="Agergaard C.N."/>
            <person name="Moller-Jensen J."/>
            <person name="Justesen U.S."/>
        </authorList>
    </citation>
    <scope>NUCLEOTIDE SEQUENCE [LARGE SCALE GENOMIC DNA]</scope>
    <source>
        <strain evidence="7 8">910340</strain>
    </source>
</reference>
<proteinExistence type="inferred from homology"/>
<dbReference type="RefSeq" id="WP_048314106.1">
    <property type="nucleotide sequence ID" value="NZ_AP031410.1"/>
</dbReference>
<dbReference type="NCBIfam" id="TIGR02937">
    <property type="entry name" value="sigma70-ECF"/>
    <property type="match status" value="1"/>
</dbReference>
<dbReference type="InterPro" id="IPR007627">
    <property type="entry name" value="RNA_pol_sigma70_r2"/>
</dbReference>
<gene>
    <name evidence="7" type="ORF">ACM15_01315</name>
</gene>
<dbReference type="Pfam" id="PF08281">
    <property type="entry name" value="Sigma70_r4_2"/>
    <property type="match status" value="1"/>
</dbReference>
<sequence>MQLPVDIQKVKEGDRAAFKSFFECFYPKMMALACRFVNEQVAKDLVQDVFTSYWEQKKMIDADNIRSFLFKWLQNRCLNYLKHQMVVEEYEARIRIAEARIAFLNDKTDTNDVLKQVIDHDLRELIETSVMKLPPKTAEAFRLCYYHDLPHKEIAEVMCISHRTVETHIRNAILFLRKDLRDLLILYIAFYHLN</sequence>
<evidence type="ECO:0000256" key="3">
    <source>
        <dbReference type="ARBA" id="ARBA00023082"/>
    </source>
</evidence>
<dbReference type="PANTHER" id="PTHR43133:SF46">
    <property type="entry name" value="RNA POLYMERASE SIGMA-70 FACTOR ECF SUBFAMILY"/>
    <property type="match status" value="1"/>
</dbReference>
<evidence type="ECO:0000256" key="2">
    <source>
        <dbReference type="ARBA" id="ARBA00023015"/>
    </source>
</evidence>
<dbReference type="SUPFAM" id="SSF88659">
    <property type="entry name" value="Sigma3 and sigma4 domains of RNA polymerase sigma factors"/>
    <property type="match status" value="1"/>
</dbReference>
<dbReference type="Gene3D" id="1.10.10.10">
    <property type="entry name" value="Winged helix-like DNA-binding domain superfamily/Winged helix DNA-binding domain"/>
    <property type="match status" value="1"/>
</dbReference>
<dbReference type="GO" id="GO:0006352">
    <property type="term" value="P:DNA-templated transcription initiation"/>
    <property type="evidence" value="ECO:0007669"/>
    <property type="project" value="InterPro"/>
</dbReference>
<dbReference type="GO" id="GO:0016987">
    <property type="term" value="F:sigma factor activity"/>
    <property type="evidence" value="ECO:0007669"/>
    <property type="project" value="UniProtKB-KW"/>
</dbReference>
<keyword evidence="2" id="KW-0805">Transcription regulation</keyword>
<feature type="domain" description="RNA polymerase sigma-70 region 2" evidence="5">
    <location>
        <begin position="22"/>
        <end position="84"/>
    </location>
</feature>
<keyword evidence="3" id="KW-0731">Sigma factor</keyword>
<feature type="domain" description="RNA polymerase sigma factor 70 region 4 type 2" evidence="6">
    <location>
        <begin position="124"/>
        <end position="173"/>
    </location>
</feature>
<dbReference type="EMBL" id="LFJV01000003">
    <property type="protein sequence ID" value="KMM35460.1"/>
    <property type="molecule type" value="Genomic_DNA"/>
</dbReference>
<dbReference type="AlphaFoldDB" id="A0A0J6CQM4"/>
<dbReference type="Pfam" id="PF04542">
    <property type="entry name" value="Sigma70_r2"/>
    <property type="match status" value="1"/>
</dbReference>